<dbReference type="Proteomes" id="UP000320431">
    <property type="component" value="Unassembled WGS sequence"/>
</dbReference>
<evidence type="ECO:0000313" key="7">
    <source>
        <dbReference type="Proteomes" id="UP000320431"/>
    </source>
</evidence>
<dbReference type="AlphaFoldDB" id="A0A2U9T7R1"/>
<feature type="domain" description="Outer membrane protein beta-barrel" evidence="3">
    <location>
        <begin position="5"/>
        <end position="145"/>
    </location>
</feature>
<organism evidence="4 6">
    <name type="scientific">Marilutibacter maris</name>
    <dbReference type="NCBI Taxonomy" id="1605891"/>
    <lineage>
        <taxon>Bacteria</taxon>
        <taxon>Pseudomonadati</taxon>
        <taxon>Pseudomonadota</taxon>
        <taxon>Gammaproteobacteria</taxon>
        <taxon>Lysobacterales</taxon>
        <taxon>Lysobacteraceae</taxon>
        <taxon>Marilutibacter</taxon>
    </lineage>
</organism>
<sequence>MKSTIVLAAMLAAAPFAVSAEDLSYTYAEGGYARANIDERDLDDPAGNGGYLRGSIAVSPSFNLFGSYSRVSDDYRFSDAYDRYRVDIDLTQAELGIGYHTALGERLDFIAELAYQRLEVDADLRGYGSASDDFNGGRAAIGVRAGTEQIEGWIKAGYVDGGDFDGDFVGTFGGQYRFNPTWGLVGEVELLEDVSHFKIGVRASF</sequence>
<gene>
    <name evidence="4" type="ORF">C9I47_3112</name>
    <name evidence="5" type="ORF">FKV24_009105</name>
</gene>
<dbReference type="Pfam" id="PF13505">
    <property type="entry name" value="OMP_b-brl"/>
    <property type="match status" value="1"/>
</dbReference>
<keyword evidence="1 2" id="KW-0732">Signal</keyword>
<dbReference type="OrthoDB" id="6048657at2"/>
<evidence type="ECO:0000313" key="5">
    <source>
        <dbReference type="EMBL" id="KAB8189705.1"/>
    </source>
</evidence>
<dbReference type="KEGG" id="lmb:C9I47_3112"/>
<dbReference type="EMBL" id="VICD02000143">
    <property type="protein sequence ID" value="KAB8189705.1"/>
    <property type="molecule type" value="Genomic_DNA"/>
</dbReference>
<name>A0A2U9T7R1_9GAMM</name>
<proteinExistence type="predicted"/>
<feature type="signal peptide" evidence="2">
    <location>
        <begin position="1"/>
        <end position="20"/>
    </location>
</feature>
<reference evidence="4 6" key="1">
    <citation type="submission" date="2018-05" db="EMBL/GenBank/DDBJ databases">
        <title>The complete genome of Lysobacter maris HZ9B, a marine bacterium antagonistic against terrestrial plant pathogens.</title>
        <authorList>
            <person name="Zhang X.-Q."/>
        </authorList>
    </citation>
    <scope>NUCLEOTIDE SEQUENCE [LARGE SCALE GENOMIC DNA]</scope>
    <source>
        <strain evidence="4 6">HZ9B</strain>
    </source>
</reference>
<dbReference type="InterPro" id="IPR027385">
    <property type="entry name" value="Beta-barrel_OMP"/>
</dbReference>
<feature type="chain" id="PRO_5035554364" evidence="2">
    <location>
        <begin position="21"/>
        <end position="205"/>
    </location>
</feature>
<evidence type="ECO:0000259" key="3">
    <source>
        <dbReference type="Pfam" id="PF13505"/>
    </source>
</evidence>
<dbReference type="RefSeq" id="WP_111267787.1">
    <property type="nucleotide sequence ID" value="NZ_CP029843.1"/>
</dbReference>
<evidence type="ECO:0000313" key="4">
    <source>
        <dbReference type="EMBL" id="AWV08776.1"/>
    </source>
</evidence>
<accession>A0A2U9T7R1</accession>
<dbReference type="EMBL" id="CP029843">
    <property type="protein sequence ID" value="AWV08776.1"/>
    <property type="molecule type" value="Genomic_DNA"/>
</dbReference>
<keyword evidence="6" id="KW-1185">Reference proteome</keyword>
<evidence type="ECO:0000256" key="1">
    <source>
        <dbReference type="ARBA" id="ARBA00022729"/>
    </source>
</evidence>
<dbReference type="Proteomes" id="UP000249447">
    <property type="component" value="Chromosome"/>
</dbReference>
<protein>
    <submittedName>
        <fullName evidence="5">Outer membrane beta-barrel protein</fullName>
    </submittedName>
</protein>
<reference evidence="5 7" key="2">
    <citation type="submission" date="2019-10" db="EMBL/GenBank/DDBJ databases">
        <title>Lysobacter alkalisoli sp. nov., isolated from saline-alkaline soil.</title>
        <authorList>
            <person name="Sun J.-Q."/>
        </authorList>
    </citation>
    <scope>NUCLEOTIDE SEQUENCE [LARGE SCALE GENOMIC DNA]</scope>
    <source>
        <strain evidence="5 7">KCTC 42381</strain>
    </source>
</reference>
<evidence type="ECO:0000256" key="2">
    <source>
        <dbReference type="SAM" id="SignalP"/>
    </source>
</evidence>
<evidence type="ECO:0000313" key="6">
    <source>
        <dbReference type="Proteomes" id="UP000249447"/>
    </source>
</evidence>